<dbReference type="InterPro" id="IPR039968">
    <property type="entry name" value="BcerS-like"/>
</dbReference>
<dbReference type="RefSeq" id="WP_275088642.1">
    <property type="nucleotide sequence ID" value="NZ_CP119078.1"/>
</dbReference>
<dbReference type="PANTHER" id="PTHR41368">
    <property type="entry name" value="PROTEIN YGHO"/>
    <property type="match status" value="1"/>
</dbReference>
<proteinExistence type="predicted"/>
<protein>
    <recommendedName>
        <fullName evidence="3">N-acetyltransferase</fullName>
    </recommendedName>
</protein>
<gene>
    <name evidence="1" type="ORF">PXX05_13125</name>
</gene>
<accession>A0ABY8ASS4</accession>
<dbReference type="Gene3D" id="3.40.630.30">
    <property type="match status" value="1"/>
</dbReference>
<organism evidence="1 2">
    <name type="scientific">Legionella cardiaca</name>
    <dbReference type="NCBI Taxonomy" id="1071983"/>
    <lineage>
        <taxon>Bacteria</taxon>
        <taxon>Pseudomonadati</taxon>
        <taxon>Pseudomonadota</taxon>
        <taxon>Gammaproteobacteria</taxon>
        <taxon>Legionellales</taxon>
        <taxon>Legionellaceae</taxon>
        <taxon>Legionella</taxon>
    </lineage>
</organism>
<sequence>MSFTVVQVSTLTQKRDFIQLPWMLHAKDSNWVPPLRGAVKKILNTRKHPFYKQAELTLWLAYRNNQPVGRIAGIINHAHNQFHNEQIAFWGFFETESNIETARALFAAVEEWAHQKKVHSLRGPANPSINYECGMQVSAFDTKPYIMMTQNPSYYPQLVEALGYDKVTDMYAWLINPQTFNLHTKLKTVYNKLSNSADIQIRSINMKNYRREIEIFLDIYNDAWRENWGFVPMTKAEVDSLAQEMKPLIIPEMALMITVAGEPAAFGIFLPDINEALLHVRNGKLFPTGFIKLLQYIKRPKHSRGGRIPLLGIRKKFRHLQLGILLYAKFGELGRNLNISDTECSWILEDNRSMHFGLKHIGASQYKTYRMYQKTLVNRDMG</sequence>
<dbReference type="PANTHER" id="PTHR41368:SF1">
    <property type="entry name" value="PROTEIN YGHO"/>
    <property type="match status" value="1"/>
</dbReference>
<reference evidence="1 2" key="1">
    <citation type="submission" date="2023-02" db="EMBL/GenBank/DDBJ databases">
        <title>Genome Sequence of L. cardiaca H63T.</title>
        <authorList>
            <person name="Lopez A.E."/>
            <person name="Cianciotto N.P."/>
        </authorList>
    </citation>
    <scope>NUCLEOTIDE SEQUENCE [LARGE SCALE GENOMIC DNA]</scope>
    <source>
        <strain evidence="1 2">H63</strain>
    </source>
</reference>
<evidence type="ECO:0000313" key="2">
    <source>
        <dbReference type="Proteomes" id="UP001222087"/>
    </source>
</evidence>
<dbReference type="SUPFAM" id="SSF55729">
    <property type="entry name" value="Acyl-CoA N-acyltransferases (Nat)"/>
    <property type="match status" value="1"/>
</dbReference>
<name>A0ABY8ASS4_9GAMM</name>
<evidence type="ECO:0008006" key="3">
    <source>
        <dbReference type="Google" id="ProtNLM"/>
    </source>
</evidence>
<evidence type="ECO:0000313" key="1">
    <source>
        <dbReference type="EMBL" id="WED42826.1"/>
    </source>
</evidence>
<dbReference type="EMBL" id="CP119078">
    <property type="protein sequence ID" value="WED42826.1"/>
    <property type="molecule type" value="Genomic_DNA"/>
</dbReference>
<dbReference type="Proteomes" id="UP001222087">
    <property type="component" value="Chromosome"/>
</dbReference>
<dbReference type="InterPro" id="IPR016181">
    <property type="entry name" value="Acyl_CoA_acyltransferase"/>
</dbReference>
<keyword evidence="2" id="KW-1185">Reference proteome</keyword>